<dbReference type="Proteomes" id="UP000321899">
    <property type="component" value="Unassembled WGS sequence"/>
</dbReference>
<dbReference type="InterPro" id="IPR025668">
    <property type="entry name" value="Tnp_DDE_dom"/>
</dbReference>
<comment type="caution">
    <text evidence="2">The sequence shown here is derived from an EMBL/GenBank/DDBJ whole genome shotgun (WGS) entry which is preliminary data.</text>
</comment>
<dbReference type="Pfam" id="PF13701">
    <property type="entry name" value="DDE_Tnp_1_4"/>
    <property type="match status" value="1"/>
</dbReference>
<feature type="domain" description="Transposase DDE" evidence="1">
    <location>
        <begin position="14"/>
        <end position="268"/>
    </location>
</feature>
<gene>
    <name evidence="2" type="ORF">FIM25_07705</name>
</gene>
<evidence type="ECO:0000313" key="3">
    <source>
        <dbReference type="Proteomes" id="UP000321899"/>
    </source>
</evidence>
<dbReference type="EMBL" id="VDMB01000008">
    <property type="protein sequence ID" value="TYT74732.1"/>
    <property type="molecule type" value="Genomic_DNA"/>
</dbReference>
<name>A0A5Q4VEN5_9BACT</name>
<organism evidence="2 3">
    <name type="scientific">Desulfobotulus mexicanus</name>
    <dbReference type="NCBI Taxonomy" id="2586642"/>
    <lineage>
        <taxon>Bacteria</taxon>
        <taxon>Pseudomonadati</taxon>
        <taxon>Thermodesulfobacteriota</taxon>
        <taxon>Desulfobacteria</taxon>
        <taxon>Desulfobacterales</taxon>
        <taxon>Desulfobacteraceae</taxon>
        <taxon>Desulfobotulus</taxon>
    </lineage>
</organism>
<reference evidence="2 3" key="1">
    <citation type="submission" date="2019-06" db="EMBL/GenBank/DDBJ databases">
        <title>Desulfobotulus mexicanus sp. nov., a novel sulfate-reducing bacterium isolated from the sediment of an alkaline crater lake in Mexico.</title>
        <authorList>
            <person name="Hirschler-Rea A."/>
        </authorList>
    </citation>
    <scope>NUCLEOTIDE SEQUENCE [LARGE SCALE GENOMIC DNA]</scope>
    <source>
        <strain evidence="2 3">PAR22N</strain>
    </source>
</reference>
<feature type="non-terminal residue" evidence="2">
    <location>
        <position position="281"/>
    </location>
</feature>
<sequence length="281" mass="32240">MTQGILPFKYEEEKRGVGLTALGGLPLYLDLIHAMGLRDSIEKHMKIGANKKQGFTDSEVIISLMMLNLAGGESVEDMRILEEDEGFRCILEKMQNHGVPRSERRRLKTRWRKERKRVTPSPASIHRYLSEFANTYKSRMGESKIPETSSNLRDLILINKDIIAFIQKQCEKKIATLDMDATLIETLKAEALYCYKGFKAYQPFNVFWAEHKLLLYSEFRDGNVSAGFQQDRVLKDALRLLPDSVETVRIRSDTAGYQHDFLAYCDDGKNSRFGRIEFAVG</sequence>
<keyword evidence="3" id="KW-1185">Reference proteome</keyword>
<accession>A0A5Q4VEN5</accession>
<evidence type="ECO:0000259" key="1">
    <source>
        <dbReference type="Pfam" id="PF13701"/>
    </source>
</evidence>
<proteinExistence type="predicted"/>
<dbReference type="AlphaFoldDB" id="A0A5Q4VEN5"/>
<dbReference type="RefSeq" id="WP_179953244.1">
    <property type="nucleotide sequence ID" value="NZ_VDMB01000008.1"/>
</dbReference>
<evidence type="ECO:0000313" key="2">
    <source>
        <dbReference type="EMBL" id="TYT74732.1"/>
    </source>
</evidence>
<protein>
    <submittedName>
        <fullName evidence="2">IS1380 family transposase</fullName>
    </submittedName>
</protein>